<reference evidence="10" key="1">
    <citation type="submission" date="2025-08" db="UniProtKB">
        <authorList>
            <consortium name="RefSeq"/>
        </authorList>
    </citation>
    <scope>IDENTIFICATION</scope>
    <source>
        <tissue evidence="10">Whole larval tissue</tissue>
    </source>
</reference>
<dbReference type="PANTHER" id="PTHR10978:SF5">
    <property type="entry name" value="SUCCINATE DEHYDROGENASE CYTOCHROME B560 SUBUNIT, MITOCHONDRIAL"/>
    <property type="match status" value="1"/>
</dbReference>
<evidence type="ECO:0000313" key="9">
    <source>
        <dbReference type="Proteomes" id="UP000829999"/>
    </source>
</evidence>
<dbReference type="Gene3D" id="1.20.1300.10">
    <property type="entry name" value="Fumarate reductase/succinate dehydrogenase, transmembrane subunit"/>
    <property type="match status" value="1"/>
</dbReference>
<dbReference type="GO" id="GO:0005739">
    <property type="term" value="C:mitochondrion"/>
    <property type="evidence" value="ECO:0007669"/>
    <property type="project" value="GOC"/>
</dbReference>
<dbReference type="GO" id="GO:0016020">
    <property type="term" value="C:membrane"/>
    <property type="evidence" value="ECO:0007669"/>
    <property type="project" value="UniProtKB-SubCell"/>
</dbReference>
<dbReference type="GO" id="GO:0046872">
    <property type="term" value="F:metal ion binding"/>
    <property type="evidence" value="ECO:0007669"/>
    <property type="project" value="UniProtKB-KW"/>
</dbReference>
<keyword evidence="6" id="KW-0408">Iron</keyword>
<keyword evidence="5 8" id="KW-1133">Transmembrane helix</keyword>
<evidence type="ECO:0000256" key="4">
    <source>
        <dbReference type="ARBA" id="ARBA00022723"/>
    </source>
</evidence>
<dbReference type="OrthoDB" id="588261at2759"/>
<feature type="transmembrane region" description="Helical" evidence="8">
    <location>
        <begin position="125"/>
        <end position="143"/>
    </location>
</feature>
<evidence type="ECO:0000256" key="1">
    <source>
        <dbReference type="ARBA" id="ARBA00004370"/>
    </source>
</evidence>
<dbReference type="InterPro" id="IPR000701">
    <property type="entry name" value="SuccDH_FuR_B_TM-su"/>
</dbReference>
<dbReference type="InterPro" id="IPR034804">
    <property type="entry name" value="SQR/QFR_C/D"/>
</dbReference>
<dbReference type="NCBIfam" id="TIGR02970">
    <property type="entry name" value="succ_dehyd_cytB"/>
    <property type="match status" value="1"/>
</dbReference>
<comment type="subcellular location">
    <subcellularLocation>
        <location evidence="1">Membrane</location>
    </subcellularLocation>
</comment>
<accession>A0A9R0CYY8</accession>
<evidence type="ECO:0000256" key="8">
    <source>
        <dbReference type="SAM" id="Phobius"/>
    </source>
</evidence>
<evidence type="ECO:0000256" key="5">
    <source>
        <dbReference type="ARBA" id="ARBA00022989"/>
    </source>
</evidence>
<dbReference type="AlphaFoldDB" id="A0A9R0CYY8"/>
<dbReference type="Proteomes" id="UP000829999">
    <property type="component" value="Chromosome 25"/>
</dbReference>
<dbReference type="SUPFAM" id="SSF81343">
    <property type="entry name" value="Fumarate reductase respiratory complex transmembrane subunits"/>
    <property type="match status" value="1"/>
</dbReference>
<keyword evidence="4" id="KW-0479">Metal-binding</keyword>
<keyword evidence="9" id="KW-1185">Reference proteome</keyword>
<keyword evidence="3 8" id="KW-0812">Transmembrane</keyword>
<proteinExistence type="predicted"/>
<dbReference type="PANTHER" id="PTHR10978">
    <property type="entry name" value="SUCCINATE DEHYDROGENASE CYTOCHROME B560 SUBUNIT"/>
    <property type="match status" value="1"/>
</dbReference>
<keyword evidence="2" id="KW-0349">Heme</keyword>
<dbReference type="RefSeq" id="XP_035434165.2">
    <property type="nucleotide sequence ID" value="XM_035578272.2"/>
</dbReference>
<sequence length="186" mass="20935">MYFQTIRAGQKLILGQLFKPDRSELLRMSPGLLNFVSYRYKGHEIKFTPYVKPPPMDHDYKNMAVKRPMSPHLTVYAPTVPSMTSIAQRATGCVLTFYAFSLAVGALFFSNGVESYVSMIQSLGLGYISTVVIKLILGFPFAYHYFNAIRYVIWNMAKMLDMKSVYQTASQAAIAAVVLAFLFALI</sequence>
<dbReference type="GO" id="GO:0009055">
    <property type="term" value="F:electron transfer activity"/>
    <property type="evidence" value="ECO:0007669"/>
    <property type="project" value="InterPro"/>
</dbReference>
<protein>
    <submittedName>
        <fullName evidence="10">Succinate dehydrogenase cytochrome b560 subunit, mitochondrial</fullName>
    </submittedName>
</protein>
<organism evidence="9 10">
    <name type="scientific">Spodoptera frugiperda</name>
    <name type="common">Fall armyworm</name>
    <dbReference type="NCBI Taxonomy" id="7108"/>
    <lineage>
        <taxon>Eukaryota</taxon>
        <taxon>Metazoa</taxon>
        <taxon>Ecdysozoa</taxon>
        <taxon>Arthropoda</taxon>
        <taxon>Hexapoda</taxon>
        <taxon>Insecta</taxon>
        <taxon>Pterygota</taxon>
        <taxon>Neoptera</taxon>
        <taxon>Endopterygota</taxon>
        <taxon>Lepidoptera</taxon>
        <taxon>Glossata</taxon>
        <taxon>Ditrysia</taxon>
        <taxon>Noctuoidea</taxon>
        <taxon>Noctuidae</taxon>
        <taxon>Amphipyrinae</taxon>
        <taxon>Spodoptera</taxon>
    </lineage>
</organism>
<evidence type="ECO:0000256" key="2">
    <source>
        <dbReference type="ARBA" id="ARBA00022617"/>
    </source>
</evidence>
<dbReference type="GO" id="GO:0006099">
    <property type="term" value="P:tricarboxylic acid cycle"/>
    <property type="evidence" value="ECO:0007669"/>
    <property type="project" value="InterPro"/>
</dbReference>
<evidence type="ECO:0000256" key="6">
    <source>
        <dbReference type="ARBA" id="ARBA00023004"/>
    </source>
</evidence>
<dbReference type="CDD" id="cd03499">
    <property type="entry name" value="SQR_TypeC_SdhC"/>
    <property type="match status" value="1"/>
</dbReference>
<feature type="transmembrane region" description="Helical" evidence="8">
    <location>
        <begin position="92"/>
        <end position="113"/>
    </location>
</feature>
<dbReference type="GeneID" id="118265416"/>
<feature type="transmembrane region" description="Helical" evidence="8">
    <location>
        <begin position="164"/>
        <end position="185"/>
    </location>
</feature>
<evidence type="ECO:0000313" key="10">
    <source>
        <dbReference type="RefSeq" id="XP_035434165.2"/>
    </source>
</evidence>
<evidence type="ECO:0000256" key="7">
    <source>
        <dbReference type="ARBA" id="ARBA00023136"/>
    </source>
</evidence>
<dbReference type="InterPro" id="IPR014314">
    <property type="entry name" value="Succ_DH_cytb556"/>
</dbReference>
<evidence type="ECO:0000256" key="3">
    <source>
        <dbReference type="ARBA" id="ARBA00022692"/>
    </source>
</evidence>
<name>A0A9R0CYY8_SPOFR</name>
<dbReference type="Pfam" id="PF01127">
    <property type="entry name" value="Sdh_cyt"/>
    <property type="match status" value="1"/>
</dbReference>
<gene>
    <name evidence="10" type="primary">LOC118265416</name>
</gene>
<keyword evidence="7 8" id="KW-0472">Membrane</keyword>
<dbReference type="GO" id="GO:0006121">
    <property type="term" value="P:mitochondrial electron transport, succinate to ubiquinone"/>
    <property type="evidence" value="ECO:0007669"/>
    <property type="project" value="TreeGrafter"/>
</dbReference>